<evidence type="ECO:0000256" key="5">
    <source>
        <dbReference type="ARBA" id="ARBA00023136"/>
    </source>
</evidence>
<evidence type="ECO:0000313" key="7">
    <source>
        <dbReference type="EMBL" id="GGK38373.1"/>
    </source>
</evidence>
<protein>
    <recommendedName>
        <fullName evidence="6">SURF1-like protein</fullName>
    </recommendedName>
</protein>
<evidence type="ECO:0000256" key="3">
    <source>
        <dbReference type="ARBA" id="ARBA00022692"/>
    </source>
</evidence>
<comment type="subcellular location">
    <subcellularLocation>
        <location evidence="6">Cell membrane</location>
        <topology evidence="6">Multi-pass membrane protein</topology>
    </subcellularLocation>
    <subcellularLocation>
        <location evidence="1">Membrane</location>
    </subcellularLocation>
</comment>
<gene>
    <name evidence="7" type="ORF">GCM10010124_34040</name>
</gene>
<accession>A0A8J3BTG6</accession>
<keyword evidence="3 6" id="KW-0812">Transmembrane</keyword>
<keyword evidence="5 6" id="KW-0472">Membrane</keyword>
<dbReference type="AlphaFoldDB" id="A0A8J3BTG6"/>
<reference evidence="7" key="1">
    <citation type="journal article" date="2014" name="Int. J. Syst. Evol. Microbiol.">
        <title>Complete genome sequence of Corynebacterium casei LMG S-19264T (=DSM 44701T), isolated from a smear-ripened cheese.</title>
        <authorList>
            <consortium name="US DOE Joint Genome Institute (JGI-PGF)"/>
            <person name="Walter F."/>
            <person name="Albersmeier A."/>
            <person name="Kalinowski J."/>
            <person name="Ruckert C."/>
        </authorList>
    </citation>
    <scope>NUCLEOTIDE SEQUENCE</scope>
    <source>
        <strain evidence="7">JCM 3091</strain>
    </source>
</reference>
<dbReference type="CDD" id="cd06662">
    <property type="entry name" value="SURF1"/>
    <property type="match status" value="1"/>
</dbReference>
<dbReference type="InterPro" id="IPR045214">
    <property type="entry name" value="Surf1/Surf4"/>
</dbReference>
<evidence type="ECO:0000256" key="6">
    <source>
        <dbReference type="RuleBase" id="RU363076"/>
    </source>
</evidence>
<dbReference type="Pfam" id="PF02104">
    <property type="entry name" value="SURF1"/>
    <property type="match status" value="1"/>
</dbReference>
<organism evidence="7 8">
    <name type="scientific">Pilimelia terevasa</name>
    <dbReference type="NCBI Taxonomy" id="53372"/>
    <lineage>
        <taxon>Bacteria</taxon>
        <taxon>Bacillati</taxon>
        <taxon>Actinomycetota</taxon>
        <taxon>Actinomycetes</taxon>
        <taxon>Micromonosporales</taxon>
        <taxon>Micromonosporaceae</taxon>
        <taxon>Pilimelia</taxon>
    </lineage>
</organism>
<dbReference type="RefSeq" id="WP_189115336.1">
    <property type="nucleotide sequence ID" value="NZ_BMQC01000014.1"/>
</dbReference>
<name>A0A8J3BTG6_9ACTN</name>
<dbReference type="PROSITE" id="PS50895">
    <property type="entry name" value="SURF1"/>
    <property type="match status" value="1"/>
</dbReference>
<reference evidence="7" key="2">
    <citation type="submission" date="2020-09" db="EMBL/GenBank/DDBJ databases">
        <authorList>
            <person name="Sun Q."/>
            <person name="Ohkuma M."/>
        </authorList>
    </citation>
    <scope>NUCLEOTIDE SEQUENCE</scope>
    <source>
        <strain evidence="7">JCM 3091</strain>
    </source>
</reference>
<feature type="transmembrane region" description="Helical" evidence="6">
    <location>
        <begin position="12"/>
        <end position="32"/>
    </location>
</feature>
<dbReference type="GO" id="GO:0005886">
    <property type="term" value="C:plasma membrane"/>
    <property type="evidence" value="ECO:0007669"/>
    <property type="project" value="UniProtKB-SubCell"/>
</dbReference>
<dbReference type="InterPro" id="IPR002994">
    <property type="entry name" value="Surf1/Shy1"/>
</dbReference>
<dbReference type="EMBL" id="BMQC01000014">
    <property type="protein sequence ID" value="GGK38373.1"/>
    <property type="molecule type" value="Genomic_DNA"/>
</dbReference>
<evidence type="ECO:0000313" key="8">
    <source>
        <dbReference type="Proteomes" id="UP000662200"/>
    </source>
</evidence>
<keyword evidence="6" id="KW-1003">Cell membrane</keyword>
<evidence type="ECO:0000256" key="2">
    <source>
        <dbReference type="ARBA" id="ARBA00007165"/>
    </source>
</evidence>
<feature type="transmembrane region" description="Helical" evidence="6">
    <location>
        <begin position="226"/>
        <end position="245"/>
    </location>
</feature>
<comment type="similarity">
    <text evidence="2 6">Belongs to the SURF1 family.</text>
</comment>
<evidence type="ECO:0000256" key="4">
    <source>
        <dbReference type="ARBA" id="ARBA00022989"/>
    </source>
</evidence>
<sequence length="268" mass="28282">MYRFLLSPRWLGYAALTVLASALMVLAGVWQYERYAQRTASNARVAAAEATVPAPVAAVLPVPGAAAGAVGAAPPAARQWARVTATGRYDAAHQVLVRGRNRDGARGFEVLTPLRLPGGAGLLVDRGWIAAVGGDARARPAVPPPPPGEVTVVGRVAPPESGAGPVDRVDGRPEVRRISPAHLAPLLPYPTFGAYLLRDADSPDPGGDPLAAVESPRQRTWQNAGYVVQWWLFAVMTWVGFVWLVRREAHAPPRPAPPSPAPAPAPAR</sequence>
<dbReference type="PANTHER" id="PTHR23427:SF2">
    <property type="entry name" value="SURFEIT LOCUS PROTEIN 1"/>
    <property type="match status" value="1"/>
</dbReference>
<keyword evidence="8" id="KW-1185">Reference proteome</keyword>
<comment type="caution">
    <text evidence="7">The sequence shown here is derived from an EMBL/GenBank/DDBJ whole genome shotgun (WGS) entry which is preliminary data.</text>
</comment>
<dbReference type="PANTHER" id="PTHR23427">
    <property type="entry name" value="SURFEIT LOCUS PROTEIN"/>
    <property type="match status" value="1"/>
</dbReference>
<proteinExistence type="inferred from homology"/>
<dbReference type="Proteomes" id="UP000662200">
    <property type="component" value="Unassembled WGS sequence"/>
</dbReference>
<evidence type="ECO:0000256" key="1">
    <source>
        <dbReference type="ARBA" id="ARBA00004370"/>
    </source>
</evidence>
<keyword evidence="4 6" id="KW-1133">Transmembrane helix</keyword>